<dbReference type="AlphaFoldDB" id="A0A8S9Y2V0"/>
<comment type="caution">
    <text evidence="1">The sequence shown here is derived from an EMBL/GenBank/DDBJ whole genome shotgun (WGS) entry which is preliminary data.</text>
</comment>
<reference evidence="1" key="1">
    <citation type="journal article" date="2021" name="Mol. Ecol. Resour.">
        <title>Apolygus lucorum genome provides insights into omnivorousness and mesophyll feeding.</title>
        <authorList>
            <person name="Liu Y."/>
            <person name="Liu H."/>
            <person name="Wang H."/>
            <person name="Huang T."/>
            <person name="Liu B."/>
            <person name="Yang B."/>
            <person name="Yin L."/>
            <person name="Li B."/>
            <person name="Zhang Y."/>
            <person name="Zhang S."/>
            <person name="Jiang F."/>
            <person name="Zhang X."/>
            <person name="Ren Y."/>
            <person name="Wang B."/>
            <person name="Wang S."/>
            <person name="Lu Y."/>
            <person name="Wu K."/>
            <person name="Fan W."/>
            <person name="Wang G."/>
        </authorList>
    </citation>
    <scope>NUCLEOTIDE SEQUENCE</scope>
    <source>
        <strain evidence="1">12Hb</strain>
    </source>
</reference>
<evidence type="ECO:0000313" key="2">
    <source>
        <dbReference type="Proteomes" id="UP000466442"/>
    </source>
</evidence>
<gene>
    <name evidence="1" type="ORF">GE061_009636</name>
</gene>
<protein>
    <submittedName>
        <fullName evidence="1">Uncharacterized protein</fullName>
    </submittedName>
</protein>
<keyword evidence="2" id="KW-1185">Reference proteome</keyword>
<dbReference type="EMBL" id="WIXP02000002">
    <property type="protein sequence ID" value="KAF6214891.1"/>
    <property type="molecule type" value="Genomic_DNA"/>
</dbReference>
<name>A0A8S9Y2V0_APOLU</name>
<sequence>MRPLPPGGCRRPVDISLLLFRSTPKRPADTKPVPVLTQRSERSQVYDQAFAVHQIDFSLFFSRFSHTMSRRGVKKRLFFEEELASGLLEEAISPDDPLPVPAAPE</sequence>
<proteinExistence type="predicted"/>
<organism evidence="1 2">
    <name type="scientific">Apolygus lucorum</name>
    <name type="common">Small green plant bug</name>
    <name type="synonym">Lygocoris lucorum</name>
    <dbReference type="NCBI Taxonomy" id="248454"/>
    <lineage>
        <taxon>Eukaryota</taxon>
        <taxon>Metazoa</taxon>
        <taxon>Ecdysozoa</taxon>
        <taxon>Arthropoda</taxon>
        <taxon>Hexapoda</taxon>
        <taxon>Insecta</taxon>
        <taxon>Pterygota</taxon>
        <taxon>Neoptera</taxon>
        <taxon>Paraneoptera</taxon>
        <taxon>Hemiptera</taxon>
        <taxon>Heteroptera</taxon>
        <taxon>Panheteroptera</taxon>
        <taxon>Cimicomorpha</taxon>
        <taxon>Miridae</taxon>
        <taxon>Mirini</taxon>
        <taxon>Apolygus</taxon>
    </lineage>
</organism>
<dbReference type="Proteomes" id="UP000466442">
    <property type="component" value="Unassembled WGS sequence"/>
</dbReference>
<evidence type="ECO:0000313" key="1">
    <source>
        <dbReference type="EMBL" id="KAF6214891.1"/>
    </source>
</evidence>
<accession>A0A8S9Y2V0</accession>